<evidence type="ECO:0000256" key="5">
    <source>
        <dbReference type="ARBA" id="ARBA00023136"/>
    </source>
</evidence>
<feature type="transmembrane region" description="Helical" evidence="6">
    <location>
        <begin position="7"/>
        <end position="25"/>
    </location>
</feature>
<evidence type="ECO:0000256" key="3">
    <source>
        <dbReference type="ARBA" id="ARBA00022692"/>
    </source>
</evidence>
<evidence type="ECO:0000256" key="2">
    <source>
        <dbReference type="ARBA" id="ARBA00007362"/>
    </source>
</evidence>
<feature type="transmembrane region" description="Helical" evidence="6">
    <location>
        <begin position="87"/>
        <end position="107"/>
    </location>
</feature>
<protein>
    <recommendedName>
        <fullName evidence="7">EamA domain-containing protein</fullName>
    </recommendedName>
</protein>
<dbReference type="AlphaFoldDB" id="A0A136A3P3"/>
<feature type="transmembrane region" description="Helical" evidence="6">
    <location>
        <begin position="245"/>
        <end position="265"/>
    </location>
</feature>
<dbReference type="SUPFAM" id="SSF103481">
    <property type="entry name" value="Multidrug resistance efflux transporter EmrE"/>
    <property type="match status" value="2"/>
</dbReference>
<dbReference type="InterPro" id="IPR037185">
    <property type="entry name" value="EmrE-like"/>
</dbReference>
<feature type="transmembrane region" description="Helical" evidence="6">
    <location>
        <begin position="119"/>
        <end position="136"/>
    </location>
</feature>
<dbReference type="Pfam" id="PF00892">
    <property type="entry name" value="EamA"/>
    <property type="match status" value="2"/>
</dbReference>
<evidence type="ECO:0000256" key="1">
    <source>
        <dbReference type="ARBA" id="ARBA00004141"/>
    </source>
</evidence>
<feature type="transmembrane region" description="Helical" evidence="6">
    <location>
        <begin position="180"/>
        <end position="201"/>
    </location>
</feature>
<organism evidence="8 9">
    <name type="scientific">Paraglaciecola hydrolytica</name>
    <dbReference type="NCBI Taxonomy" id="1799789"/>
    <lineage>
        <taxon>Bacteria</taxon>
        <taxon>Pseudomonadati</taxon>
        <taxon>Pseudomonadota</taxon>
        <taxon>Gammaproteobacteria</taxon>
        <taxon>Alteromonadales</taxon>
        <taxon>Alteromonadaceae</taxon>
        <taxon>Paraglaciecola</taxon>
    </lineage>
</organism>
<evidence type="ECO:0000259" key="7">
    <source>
        <dbReference type="Pfam" id="PF00892"/>
    </source>
</evidence>
<dbReference type="InterPro" id="IPR000620">
    <property type="entry name" value="EamA_dom"/>
</dbReference>
<accession>A0A136A3P3</accession>
<feature type="transmembrane region" description="Helical" evidence="6">
    <location>
        <begin position="213"/>
        <end position="233"/>
    </location>
</feature>
<keyword evidence="9" id="KW-1185">Reference proteome</keyword>
<keyword evidence="3 6" id="KW-0812">Transmembrane</keyword>
<feature type="transmembrane region" description="Helical" evidence="6">
    <location>
        <begin position="271"/>
        <end position="291"/>
    </location>
</feature>
<comment type="similarity">
    <text evidence="2">Belongs to the EamA transporter family.</text>
</comment>
<feature type="domain" description="EamA" evidence="7">
    <location>
        <begin position="6"/>
        <end position="135"/>
    </location>
</feature>
<feature type="domain" description="EamA" evidence="7">
    <location>
        <begin position="150"/>
        <end position="281"/>
    </location>
</feature>
<feature type="transmembrane region" description="Helical" evidence="6">
    <location>
        <begin position="148"/>
        <end position="168"/>
    </location>
</feature>
<dbReference type="GO" id="GO:0016020">
    <property type="term" value="C:membrane"/>
    <property type="evidence" value="ECO:0007669"/>
    <property type="project" value="UniProtKB-SubCell"/>
</dbReference>
<dbReference type="EMBL" id="LSNE01000003">
    <property type="protein sequence ID" value="KXI29851.1"/>
    <property type="molecule type" value="Genomic_DNA"/>
</dbReference>
<proteinExistence type="inferred from homology"/>
<keyword evidence="5 6" id="KW-0472">Membrane</keyword>
<evidence type="ECO:0000313" key="9">
    <source>
        <dbReference type="Proteomes" id="UP000070299"/>
    </source>
</evidence>
<dbReference type="OrthoDB" id="2352272at2"/>
<evidence type="ECO:0000256" key="6">
    <source>
        <dbReference type="SAM" id="Phobius"/>
    </source>
</evidence>
<evidence type="ECO:0000256" key="4">
    <source>
        <dbReference type="ARBA" id="ARBA00022989"/>
    </source>
</evidence>
<feature type="transmembrane region" description="Helical" evidence="6">
    <location>
        <begin position="31"/>
        <end position="50"/>
    </location>
</feature>
<feature type="transmembrane region" description="Helical" evidence="6">
    <location>
        <begin position="62"/>
        <end position="81"/>
    </location>
</feature>
<name>A0A136A3P3_9ALTE</name>
<dbReference type="STRING" id="1799789.AX660_07420"/>
<gene>
    <name evidence="8" type="ORF">AX660_07420</name>
</gene>
<comment type="subcellular location">
    <subcellularLocation>
        <location evidence="1">Membrane</location>
        <topology evidence="1">Multi-pass membrane protein</topology>
    </subcellularLocation>
</comment>
<dbReference type="InterPro" id="IPR050638">
    <property type="entry name" value="AA-Vitamin_Transporters"/>
</dbReference>
<comment type="caution">
    <text evidence="8">The sequence shown here is derived from an EMBL/GenBank/DDBJ whole genome shotgun (WGS) entry which is preliminary data.</text>
</comment>
<dbReference type="Proteomes" id="UP000070299">
    <property type="component" value="Unassembled WGS sequence"/>
</dbReference>
<keyword evidence="4 6" id="KW-1133">Transmembrane helix</keyword>
<dbReference type="PANTHER" id="PTHR32322">
    <property type="entry name" value="INNER MEMBRANE TRANSPORTER"/>
    <property type="match status" value="1"/>
</dbReference>
<evidence type="ECO:0000313" key="8">
    <source>
        <dbReference type="EMBL" id="KXI29851.1"/>
    </source>
</evidence>
<dbReference type="PANTHER" id="PTHR32322:SF2">
    <property type="entry name" value="EAMA DOMAIN-CONTAINING PROTEIN"/>
    <property type="match status" value="1"/>
</dbReference>
<dbReference type="RefSeq" id="WP_068373124.1">
    <property type="nucleotide sequence ID" value="NZ_LSNE01000003.1"/>
</dbReference>
<reference evidence="9" key="1">
    <citation type="submission" date="2016-02" db="EMBL/GenBank/DDBJ databases">
        <authorList>
            <person name="Schultz-Johansen M."/>
            <person name="Glaring M.A."/>
            <person name="Bech P.K."/>
            <person name="Stougaard P."/>
        </authorList>
    </citation>
    <scope>NUCLEOTIDE SEQUENCE [LARGE SCALE GENOMIC DNA]</scope>
    <source>
        <strain evidence="9">S66</strain>
    </source>
</reference>
<sequence>MSNSSLFAVVVLIWGSTWLAITFQFGEVDPIISVGLRFTLAAIILGLFCFFRKLSLGLPSHIHFKMAGAGLCLYALDYTLLYHSQQYILSAIVAVMSSCMVYINVVLRRVLLKKPMRREVVIGASLGMLGITLIFLPEFAKIKADHLLLIGIALAFTSFFFASLGNVVSERILDHGTPVIQMNFWAMSYGVVFILACALIQGVEWRVPTSPAYYLSMLYLSVFGSVLAFGAYMKLVKQMGSDKSAYVVLVYPIVALILSTVFEGYQWHLEAIIGVCVVLVGNGIAMGKIPLPAFTTSTHHQG</sequence>